<sequence>MVTVAILVTLRDQLPDLGSLLTVWQELDLGWAAAAVVAGFVSQAAFAEQQRLLLAGLGVRLPRDSAIALTVSGAAVSMAVPAGAAVATAFTFRTFRRYGATTPVATAVTVVSGVVSMLSLALLYAFGWLISSDLETVPWRPAVIALAVAALGYVLWRFRTALSPSPGSRLGRFVAAAARTTAEMAAIPSRRWFSIFTAGLAKWVLDLFCLAAAATACHATLDWWRIAVIYLGIQIVRQIPLTPGGTGLIEVVMLAALVTAGCSHPVAAAIVVLYRLISMWLVLLMGIPAYLWLRRDLR</sequence>
<comment type="subcellular location">
    <subcellularLocation>
        <location evidence="1">Cell membrane</location>
        <topology evidence="1">Multi-pass membrane protein</topology>
    </subcellularLocation>
</comment>
<keyword evidence="2" id="KW-1003">Cell membrane</keyword>
<dbReference type="NCBIfam" id="TIGR00374">
    <property type="entry name" value="flippase-like domain"/>
    <property type="match status" value="1"/>
</dbReference>
<evidence type="ECO:0000256" key="1">
    <source>
        <dbReference type="ARBA" id="ARBA00004651"/>
    </source>
</evidence>
<evidence type="ECO:0000256" key="3">
    <source>
        <dbReference type="ARBA" id="ARBA00022692"/>
    </source>
</evidence>
<gene>
    <name evidence="7" type="ORF">Aiant_90170</name>
</gene>
<reference evidence="7 8" key="1">
    <citation type="submission" date="2020-08" db="EMBL/GenBank/DDBJ databases">
        <title>Whole genome shotgun sequence of Actinoplanes ianthinogenes NBRC 13996.</title>
        <authorList>
            <person name="Komaki H."/>
            <person name="Tamura T."/>
        </authorList>
    </citation>
    <scope>NUCLEOTIDE SEQUENCE [LARGE SCALE GENOMIC DNA]</scope>
    <source>
        <strain evidence="7 8">NBRC 13996</strain>
    </source>
</reference>
<evidence type="ECO:0000256" key="5">
    <source>
        <dbReference type="ARBA" id="ARBA00023136"/>
    </source>
</evidence>
<dbReference type="PANTHER" id="PTHR39087">
    <property type="entry name" value="UPF0104 MEMBRANE PROTEIN MJ1595"/>
    <property type="match status" value="1"/>
</dbReference>
<evidence type="ECO:0000256" key="6">
    <source>
        <dbReference type="SAM" id="Phobius"/>
    </source>
</evidence>
<dbReference type="EMBL" id="AP023356">
    <property type="protein sequence ID" value="BCJ48360.1"/>
    <property type="molecule type" value="Genomic_DNA"/>
</dbReference>
<accession>A0ABN6CSY1</accession>
<dbReference type="Proteomes" id="UP000676967">
    <property type="component" value="Chromosome"/>
</dbReference>
<name>A0ABN6CSY1_9ACTN</name>
<dbReference type="PANTHER" id="PTHR39087:SF2">
    <property type="entry name" value="UPF0104 MEMBRANE PROTEIN MJ1595"/>
    <property type="match status" value="1"/>
</dbReference>
<evidence type="ECO:0000256" key="4">
    <source>
        <dbReference type="ARBA" id="ARBA00022989"/>
    </source>
</evidence>
<organism evidence="7 8">
    <name type="scientific">Actinoplanes ianthinogenes</name>
    <dbReference type="NCBI Taxonomy" id="122358"/>
    <lineage>
        <taxon>Bacteria</taxon>
        <taxon>Bacillati</taxon>
        <taxon>Actinomycetota</taxon>
        <taxon>Actinomycetes</taxon>
        <taxon>Micromonosporales</taxon>
        <taxon>Micromonosporaceae</taxon>
        <taxon>Actinoplanes</taxon>
    </lineage>
</organism>
<dbReference type="RefSeq" id="WP_189335480.1">
    <property type="nucleotide sequence ID" value="NZ_AP023356.1"/>
</dbReference>
<feature type="transmembrane region" description="Helical" evidence="6">
    <location>
        <begin position="247"/>
        <end position="266"/>
    </location>
</feature>
<keyword evidence="4 6" id="KW-1133">Transmembrane helix</keyword>
<keyword evidence="5 6" id="KW-0472">Membrane</keyword>
<evidence type="ECO:0008006" key="9">
    <source>
        <dbReference type="Google" id="ProtNLM"/>
    </source>
</evidence>
<evidence type="ECO:0000256" key="2">
    <source>
        <dbReference type="ARBA" id="ARBA00022475"/>
    </source>
</evidence>
<feature type="transmembrane region" description="Helical" evidence="6">
    <location>
        <begin position="66"/>
        <end position="92"/>
    </location>
</feature>
<dbReference type="InterPro" id="IPR022791">
    <property type="entry name" value="L-PG_synthase/AglD"/>
</dbReference>
<proteinExistence type="predicted"/>
<keyword evidence="8" id="KW-1185">Reference proteome</keyword>
<feature type="transmembrane region" description="Helical" evidence="6">
    <location>
        <begin position="104"/>
        <end position="126"/>
    </location>
</feature>
<keyword evidence="3 6" id="KW-0812">Transmembrane</keyword>
<evidence type="ECO:0000313" key="8">
    <source>
        <dbReference type="Proteomes" id="UP000676967"/>
    </source>
</evidence>
<evidence type="ECO:0000313" key="7">
    <source>
        <dbReference type="EMBL" id="BCJ48360.1"/>
    </source>
</evidence>
<protein>
    <recommendedName>
        <fullName evidence="9">Flippase-like domain-containing protein</fullName>
    </recommendedName>
</protein>
<dbReference type="Pfam" id="PF03706">
    <property type="entry name" value="LPG_synthase_TM"/>
    <property type="match status" value="1"/>
</dbReference>
<feature type="transmembrane region" description="Helical" evidence="6">
    <location>
        <begin position="138"/>
        <end position="156"/>
    </location>
</feature>
<feature type="transmembrane region" description="Helical" evidence="6">
    <location>
        <begin position="272"/>
        <end position="293"/>
    </location>
</feature>